<dbReference type="Proteomes" id="UP000070133">
    <property type="component" value="Unassembled WGS sequence"/>
</dbReference>
<evidence type="ECO:0000313" key="1">
    <source>
        <dbReference type="EMBL" id="KXS93642.1"/>
    </source>
</evidence>
<name>A0A139GTY3_9PEZI</name>
<sequence>MQCTTDGMARRLAGDGDVKEKVRKSDASSPSVAFFHPFLRPGSGNPLGQKLSTNIYARSLKDILCQDGSTSLFSLFCHFRTFRLTWILTDTWPILALAEEEGVDWGTSIILEFSQWAFHYFGQDLFKELGGGRESVVSRVGHCGSLSALRELCLQEQNFVAQLTVLHVWSTSSQAQSARQIPSQSQWPSIQAVSMAFSEQFVGAQLLLLESSAVLTTDCIIFPLHPLTFLLHHFAAKAKSKSSPMVGFSKAVSGSSTISPSTIISRTSKFLFHAYIALHDSLTPLPVESPPSIGLISTRSPPDIGANMKNHA</sequence>
<dbReference type="EMBL" id="LFZN01000425">
    <property type="protein sequence ID" value="KXS93643.1"/>
    <property type="molecule type" value="Genomic_DNA"/>
</dbReference>
<proteinExistence type="predicted"/>
<dbReference type="AlphaFoldDB" id="A0A139GTY3"/>
<gene>
    <name evidence="1" type="ORF">AC578_9085</name>
</gene>
<evidence type="ECO:0000313" key="2">
    <source>
        <dbReference type="Proteomes" id="UP000070133"/>
    </source>
</evidence>
<comment type="caution">
    <text evidence="1">The sequence shown here is derived from an EMBL/GenBank/DDBJ whole genome shotgun (WGS) entry which is preliminary data.</text>
</comment>
<keyword evidence="2" id="KW-1185">Reference proteome</keyword>
<dbReference type="EMBL" id="LFZN01000425">
    <property type="protein sequence ID" value="KXS93644.1"/>
    <property type="molecule type" value="Genomic_DNA"/>
</dbReference>
<accession>A0A139GTY3</accession>
<organism evidence="1 2">
    <name type="scientific">Pseudocercospora eumusae</name>
    <dbReference type="NCBI Taxonomy" id="321146"/>
    <lineage>
        <taxon>Eukaryota</taxon>
        <taxon>Fungi</taxon>
        <taxon>Dikarya</taxon>
        <taxon>Ascomycota</taxon>
        <taxon>Pezizomycotina</taxon>
        <taxon>Dothideomycetes</taxon>
        <taxon>Dothideomycetidae</taxon>
        <taxon>Mycosphaerellales</taxon>
        <taxon>Mycosphaerellaceae</taxon>
        <taxon>Pseudocercospora</taxon>
    </lineage>
</organism>
<dbReference type="EMBL" id="LFZN01000425">
    <property type="protein sequence ID" value="KXS93642.1"/>
    <property type="molecule type" value="Genomic_DNA"/>
</dbReference>
<reference evidence="1 2" key="1">
    <citation type="submission" date="2015-07" db="EMBL/GenBank/DDBJ databases">
        <title>Comparative genomics of the Sigatoka disease complex on banana suggests a link between parallel evolutionary changes in Pseudocercospora fijiensis and Pseudocercospora eumusae and increased virulence on the banana host.</title>
        <authorList>
            <person name="Chang T.-C."/>
            <person name="Salvucci A."/>
            <person name="Crous P.W."/>
            <person name="Stergiopoulos I."/>
        </authorList>
    </citation>
    <scope>NUCLEOTIDE SEQUENCE [LARGE SCALE GENOMIC DNA]</scope>
    <source>
        <strain evidence="1 2">CBS 114824</strain>
    </source>
</reference>
<protein>
    <submittedName>
        <fullName evidence="1">Uncharacterized protein</fullName>
    </submittedName>
</protein>